<dbReference type="InterPro" id="IPR036179">
    <property type="entry name" value="Ig-like_dom_sf"/>
</dbReference>
<dbReference type="Gene3D" id="2.60.40.10">
    <property type="entry name" value="Immunoglobulins"/>
    <property type="match status" value="1"/>
</dbReference>
<dbReference type="Proteomes" id="UP000472265">
    <property type="component" value="Chromosome 9"/>
</dbReference>
<evidence type="ECO:0000259" key="1">
    <source>
        <dbReference type="PROSITE" id="PS50835"/>
    </source>
</evidence>
<proteinExistence type="predicted"/>
<evidence type="ECO:0000313" key="2">
    <source>
        <dbReference type="Ensembl" id="ENSSAUP00010069798.1"/>
    </source>
</evidence>
<dbReference type="SMART" id="SM00409">
    <property type="entry name" value="IG"/>
    <property type="match status" value="1"/>
</dbReference>
<dbReference type="InterPro" id="IPR013783">
    <property type="entry name" value="Ig-like_fold"/>
</dbReference>
<reference evidence="2" key="3">
    <citation type="submission" date="2025-09" db="UniProtKB">
        <authorList>
            <consortium name="Ensembl"/>
        </authorList>
    </citation>
    <scope>IDENTIFICATION</scope>
</reference>
<dbReference type="SMART" id="SM00408">
    <property type="entry name" value="IGc2"/>
    <property type="match status" value="1"/>
</dbReference>
<dbReference type="InterPro" id="IPR007110">
    <property type="entry name" value="Ig-like_dom"/>
</dbReference>
<dbReference type="GeneTree" id="ENSGT00940000159942"/>
<dbReference type="PROSITE" id="PS50835">
    <property type="entry name" value="IG_LIKE"/>
    <property type="match status" value="1"/>
</dbReference>
<dbReference type="InterPro" id="IPR003599">
    <property type="entry name" value="Ig_sub"/>
</dbReference>
<accession>A0A671Z450</accession>
<feature type="domain" description="Ig-like" evidence="1">
    <location>
        <begin position="29"/>
        <end position="131"/>
    </location>
</feature>
<gene>
    <name evidence="2" type="primary">LOC115587442</name>
</gene>
<dbReference type="Ensembl" id="ENSSAUT00010073061.1">
    <property type="protein sequence ID" value="ENSSAUP00010069798.1"/>
    <property type="gene ID" value="ENSSAUG00010027618.1"/>
</dbReference>
<name>A0A671Z450_SPAAU</name>
<dbReference type="AlphaFoldDB" id="A0A671Z450"/>
<evidence type="ECO:0000313" key="3">
    <source>
        <dbReference type="Proteomes" id="UP000472265"/>
    </source>
</evidence>
<dbReference type="InterPro" id="IPR003598">
    <property type="entry name" value="Ig_sub2"/>
</dbReference>
<protein>
    <recommendedName>
        <fullName evidence="1">Ig-like domain-containing protein</fullName>
    </recommendedName>
</protein>
<sequence length="165" mass="17421">MVNSVLQGEERGGRVRRLTVFDNGTLLVPAVGTKNSSNTVVGLVTTIKQRALKGQTVLLPCPSQGSPPPRLAWLLPGNGVLPAPYYGSRLTVHRNGSLELRGVRVSDSGTLVCVVRSERGETRIQENAGVIAAPSSGASLGPAQSLSSRPWCHLRKLCLTVCLSA</sequence>
<dbReference type="SUPFAM" id="SSF48726">
    <property type="entry name" value="Immunoglobulin"/>
    <property type="match status" value="1"/>
</dbReference>
<reference evidence="2" key="1">
    <citation type="submission" date="2021-04" db="EMBL/GenBank/DDBJ databases">
        <authorList>
            <consortium name="Wellcome Sanger Institute Data Sharing"/>
        </authorList>
    </citation>
    <scope>NUCLEOTIDE SEQUENCE [LARGE SCALE GENOMIC DNA]</scope>
</reference>
<organism evidence="2 3">
    <name type="scientific">Sparus aurata</name>
    <name type="common">Gilthead sea bream</name>
    <dbReference type="NCBI Taxonomy" id="8175"/>
    <lineage>
        <taxon>Eukaryota</taxon>
        <taxon>Metazoa</taxon>
        <taxon>Chordata</taxon>
        <taxon>Craniata</taxon>
        <taxon>Vertebrata</taxon>
        <taxon>Euteleostomi</taxon>
        <taxon>Actinopterygii</taxon>
        <taxon>Neopterygii</taxon>
        <taxon>Teleostei</taxon>
        <taxon>Neoteleostei</taxon>
        <taxon>Acanthomorphata</taxon>
        <taxon>Eupercaria</taxon>
        <taxon>Spariformes</taxon>
        <taxon>Sparidae</taxon>
        <taxon>Sparus</taxon>
    </lineage>
</organism>
<reference evidence="2" key="2">
    <citation type="submission" date="2025-08" db="UniProtKB">
        <authorList>
            <consortium name="Ensembl"/>
        </authorList>
    </citation>
    <scope>IDENTIFICATION</scope>
</reference>
<keyword evidence="3" id="KW-1185">Reference proteome</keyword>
<dbReference type="Pfam" id="PF13927">
    <property type="entry name" value="Ig_3"/>
    <property type="match status" value="1"/>
</dbReference>